<organism evidence="2 3">
    <name type="scientific">Xanthomonas nasturtii</name>
    <dbReference type="NCBI Taxonomy" id="1843581"/>
    <lineage>
        <taxon>Bacteria</taxon>
        <taxon>Pseudomonadati</taxon>
        <taxon>Pseudomonadota</taxon>
        <taxon>Gammaproteobacteria</taxon>
        <taxon>Lysobacterales</taxon>
        <taxon>Lysobacteraceae</taxon>
        <taxon>Xanthomonas</taxon>
    </lineage>
</organism>
<comment type="caution">
    <text evidence="2">The sequence shown here is derived from an EMBL/GenBank/DDBJ whole genome shotgun (WGS) entry which is preliminary data.</text>
</comment>
<evidence type="ECO:0000313" key="3">
    <source>
        <dbReference type="Proteomes" id="UP000259570"/>
    </source>
</evidence>
<feature type="compositionally biased region" description="Low complexity" evidence="1">
    <location>
        <begin position="37"/>
        <end position="52"/>
    </location>
</feature>
<evidence type="ECO:0000256" key="1">
    <source>
        <dbReference type="SAM" id="MobiDB-lite"/>
    </source>
</evidence>
<proteinExistence type="predicted"/>
<dbReference type="AlphaFoldDB" id="A0A3E1KKS1"/>
<gene>
    <name evidence="2" type="ORF">DZD52_09650</name>
</gene>
<evidence type="ECO:0000313" key="2">
    <source>
        <dbReference type="EMBL" id="RFF39398.1"/>
    </source>
</evidence>
<accession>A0A3E1KKS1</accession>
<name>A0A3E1KKS1_9XANT</name>
<dbReference type="Proteomes" id="UP000259570">
    <property type="component" value="Unassembled WGS sequence"/>
</dbReference>
<dbReference type="EMBL" id="QUZM01000015">
    <property type="protein sequence ID" value="RFF39398.1"/>
    <property type="molecule type" value="Genomic_DNA"/>
</dbReference>
<protein>
    <submittedName>
        <fullName evidence="2">Uncharacterized protein</fullName>
    </submittedName>
</protein>
<feature type="region of interest" description="Disordered" evidence="1">
    <location>
        <begin position="31"/>
        <end position="52"/>
    </location>
</feature>
<sequence>MRPCQRNVLFLRAGLQRRQRVRIRRRPTIREGGGIAGAAPQRPAQPPRLSAASSAVVTADSGRVWPIVNFPGWMTAYMHRTQLADAVCAAFARGDLQLDVLCICRRASRAVVSWRLSAPTAPGRNI</sequence>
<reference evidence="2 3" key="1">
    <citation type="submission" date="2018-08" db="EMBL/GenBank/DDBJ databases">
        <title>Genome sequencing of X. nasturtii WHRI 8984.</title>
        <authorList>
            <person name="Studholme D.J."/>
            <person name="Mchugh J."/>
            <person name="Vicente J."/>
        </authorList>
    </citation>
    <scope>NUCLEOTIDE SEQUENCE [LARGE SCALE GENOMIC DNA]</scope>
    <source>
        <strain evidence="2 3">WHRI 8984</strain>
    </source>
</reference>